<feature type="domain" description="NADPH-dependent FMN reductase-like" evidence="1">
    <location>
        <begin position="2"/>
        <end position="144"/>
    </location>
</feature>
<keyword evidence="3" id="KW-1185">Reference proteome</keyword>
<accession>A0ABX8BWJ8</accession>
<protein>
    <submittedName>
        <fullName evidence="2">NAD(P)H-dependent oxidoreductase</fullName>
    </submittedName>
</protein>
<proteinExistence type="predicted"/>
<dbReference type="RefSeq" id="WP_220560677.1">
    <property type="nucleotide sequence ID" value="NZ_CP074133.1"/>
</dbReference>
<evidence type="ECO:0000313" key="2">
    <source>
        <dbReference type="EMBL" id="QUX25168.1"/>
    </source>
</evidence>
<dbReference type="InterPro" id="IPR050712">
    <property type="entry name" value="NAD(P)H-dep_reductase"/>
</dbReference>
<dbReference type="SUPFAM" id="SSF52218">
    <property type="entry name" value="Flavoproteins"/>
    <property type="match status" value="1"/>
</dbReference>
<organism evidence="2 3">
    <name type="scientific">Nocardiopsis changdeensis</name>
    <dbReference type="NCBI Taxonomy" id="2831969"/>
    <lineage>
        <taxon>Bacteria</taxon>
        <taxon>Bacillati</taxon>
        <taxon>Actinomycetota</taxon>
        <taxon>Actinomycetes</taxon>
        <taxon>Streptosporangiales</taxon>
        <taxon>Nocardiopsidaceae</taxon>
        <taxon>Nocardiopsis</taxon>
    </lineage>
</organism>
<sequence length="187" mass="20768">MAVIIGSIRKDRFCATPAAWVAERARAHGDIDVDLIDLAEADLPVVLPGDDGEQAPDRVRALGERLAAADAFIVVTPVYNRGYPASLKNAIDWFFQEWVAKPVGFVSYGGVGGGLHAVEQLRPVFSEVHAATIRNTLSFPNFWDRFDAEGRPVEVEETEIAAKAFLDQLMWWSDVLREGRRKRPYAT</sequence>
<reference evidence="2 3" key="1">
    <citation type="submission" date="2021-05" db="EMBL/GenBank/DDBJ databases">
        <title>Direct Submission.</title>
        <authorList>
            <person name="Li K."/>
            <person name="Gao J."/>
        </authorList>
    </citation>
    <scope>NUCLEOTIDE SEQUENCE [LARGE SCALE GENOMIC DNA]</scope>
    <source>
        <strain evidence="2 3">Mg02</strain>
    </source>
</reference>
<dbReference type="InterPro" id="IPR029039">
    <property type="entry name" value="Flavoprotein-like_sf"/>
</dbReference>
<dbReference type="Proteomes" id="UP000676079">
    <property type="component" value="Chromosome"/>
</dbReference>
<dbReference type="Gene3D" id="3.40.50.360">
    <property type="match status" value="1"/>
</dbReference>
<dbReference type="PANTHER" id="PTHR30543">
    <property type="entry name" value="CHROMATE REDUCTASE"/>
    <property type="match status" value="1"/>
</dbReference>
<dbReference type="Pfam" id="PF03358">
    <property type="entry name" value="FMN_red"/>
    <property type="match status" value="1"/>
</dbReference>
<dbReference type="InterPro" id="IPR005025">
    <property type="entry name" value="FMN_Rdtase-like_dom"/>
</dbReference>
<evidence type="ECO:0000313" key="3">
    <source>
        <dbReference type="Proteomes" id="UP000676079"/>
    </source>
</evidence>
<dbReference type="EMBL" id="CP074133">
    <property type="protein sequence ID" value="QUX25168.1"/>
    <property type="molecule type" value="Genomic_DNA"/>
</dbReference>
<gene>
    <name evidence="2" type="ORF">KGD84_13435</name>
</gene>
<name>A0ABX8BWJ8_9ACTN</name>
<dbReference type="PANTHER" id="PTHR30543:SF21">
    <property type="entry name" value="NAD(P)H-DEPENDENT FMN REDUCTASE LOT6"/>
    <property type="match status" value="1"/>
</dbReference>
<evidence type="ECO:0000259" key="1">
    <source>
        <dbReference type="Pfam" id="PF03358"/>
    </source>
</evidence>